<dbReference type="SUPFAM" id="SSF143011">
    <property type="entry name" value="RelE-like"/>
    <property type="match status" value="1"/>
</dbReference>
<dbReference type="Proteomes" id="UP001574170">
    <property type="component" value="Unassembled WGS sequence"/>
</dbReference>
<comment type="caution">
    <text evidence="1">The sequence shown here is derived from an EMBL/GenBank/DDBJ whole genome shotgun (WGS) entry which is preliminary data.</text>
</comment>
<name>A0ABV4TP74_9FLAO</name>
<protein>
    <submittedName>
        <fullName evidence="1">Plasmid stabilization protein</fullName>
    </submittedName>
</protein>
<dbReference type="InterPro" id="IPR035093">
    <property type="entry name" value="RelE/ParE_toxin_dom_sf"/>
</dbReference>
<dbReference type="InterPro" id="IPR052747">
    <property type="entry name" value="TA_system_RelE_toxin"/>
</dbReference>
<dbReference type="RefSeq" id="WP_373391786.1">
    <property type="nucleotide sequence ID" value="NZ_JBCFQJ010000009.1"/>
</dbReference>
<dbReference type="EMBL" id="JBCFQK010000012">
    <property type="protein sequence ID" value="MFA9194686.1"/>
    <property type="molecule type" value="Genomic_DNA"/>
</dbReference>
<keyword evidence="2" id="KW-1185">Reference proteome</keyword>
<accession>A0ABV4TP74</accession>
<reference evidence="1 2" key="1">
    <citation type="submission" date="2024-04" db="EMBL/GenBank/DDBJ databases">
        <title>New Clade of Flavobacterium.</title>
        <authorList>
            <person name="Matos L."/>
            <person name="Proenca D.N."/>
            <person name="Fransisco R.M."/>
            <person name="Chung A.P."/>
            <person name="Maccario L."/>
            <person name="Sorensen S.J."/>
            <person name="Morais P.V."/>
        </authorList>
    </citation>
    <scope>NUCLEOTIDE SEQUENCE [LARGE SCALE GENOMIC DNA]</scope>
    <source>
        <strain evidence="1 2">FBOR7N2.3</strain>
    </source>
</reference>
<evidence type="ECO:0000313" key="2">
    <source>
        <dbReference type="Proteomes" id="UP001574170"/>
    </source>
</evidence>
<proteinExistence type="predicted"/>
<dbReference type="PANTHER" id="PTHR38813">
    <property type="match status" value="1"/>
</dbReference>
<gene>
    <name evidence="1" type="ORF">AAGV33_09715</name>
</gene>
<organism evidence="1 2">
    <name type="scientific">Flavobacterium magnesitis</name>
    <dbReference type="NCBI Taxonomy" id="3138077"/>
    <lineage>
        <taxon>Bacteria</taxon>
        <taxon>Pseudomonadati</taxon>
        <taxon>Bacteroidota</taxon>
        <taxon>Flavobacteriia</taxon>
        <taxon>Flavobacteriales</taxon>
        <taxon>Flavobacteriaceae</taxon>
        <taxon>Flavobacterium</taxon>
    </lineage>
</organism>
<dbReference type="PANTHER" id="PTHR38813:SF1">
    <property type="entry name" value="TOXIN RELE1-RELATED"/>
    <property type="match status" value="1"/>
</dbReference>
<dbReference type="Gene3D" id="3.30.2310.20">
    <property type="entry name" value="RelE-like"/>
    <property type="match status" value="1"/>
</dbReference>
<sequence length="88" mass="10372">MEVVFARLFLKDLQNISDKKLKSEVVQAIEEFESAQSLLELSNIKKMRGYSEAYRLRIGKYRLGFYCDGLTVKLARFVKRETIYKLFP</sequence>
<evidence type="ECO:0000313" key="1">
    <source>
        <dbReference type="EMBL" id="MFA9194686.1"/>
    </source>
</evidence>